<feature type="non-terminal residue" evidence="1">
    <location>
        <position position="1"/>
    </location>
</feature>
<evidence type="ECO:0000313" key="1">
    <source>
        <dbReference type="EMBL" id="SVE40349.1"/>
    </source>
</evidence>
<organism evidence="1">
    <name type="scientific">marine metagenome</name>
    <dbReference type="NCBI Taxonomy" id="408172"/>
    <lineage>
        <taxon>unclassified sequences</taxon>
        <taxon>metagenomes</taxon>
        <taxon>ecological metagenomes</taxon>
    </lineage>
</organism>
<accession>A0A383D7V1</accession>
<reference evidence="1" key="1">
    <citation type="submission" date="2018-05" db="EMBL/GenBank/DDBJ databases">
        <authorList>
            <person name="Lanie J.A."/>
            <person name="Ng W.-L."/>
            <person name="Kazmierczak K.M."/>
            <person name="Andrzejewski T.M."/>
            <person name="Davidsen T.M."/>
            <person name="Wayne K.J."/>
            <person name="Tettelin H."/>
            <person name="Glass J.I."/>
            <person name="Rusch D."/>
            <person name="Podicherti R."/>
            <person name="Tsui H.-C.T."/>
            <person name="Winkler M.E."/>
        </authorList>
    </citation>
    <scope>NUCLEOTIDE SEQUENCE</scope>
</reference>
<name>A0A383D7V1_9ZZZZ</name>
<dbReference type="AlphaFoldDB" id="A0A383D7V1"/>
<gene>
    <name evidence="1" type="ORF">METZ01_LOCUS493203</name>
</gene>
<protein>
    <submittedName>
        <fullName evidence="1">Uncharacterized protein</fullName>
    </submittedName>
</protein>
<sequence length="212" mass="23862">ELQMVRRAKISVPFAVASLDEHKARQEDLALSYYSMTRGWLNVEATTSDGYLYAYVDHFSQWAITVTPPETRPSTVPNVLTEGLSEYQTGERWYQWSWLGDFSDAGSGWVYHADHGWLYPAEDGSGNYWLYHANLGWLWSGPDFYGNAQDQTFLYSNNLGAWLHYDAEEDNFHVYLGAGYKINHEGVTPAPSGSGNYSDGTVLTGTGWGYAP</sequence>
<proteinExistence type="predicted"/>
<dbReference type="EMBL" id="UINC01214905">
    <property type="protein sequence ID" value="SVE40349.1"/>
    <property type="molecule type" value="Genomic_DNA"/>
</dbReference>